<evidence type="ECO:0000256" key="6">
    <source>
        <dbReference type="PROSITE-ProRule" id="PRU01240"/>
    </source>
</evidence>
<keyword evidence="4" id="KW-0378">Hydrolase</keyword>
<dbReference type="InterPro" id="IPR036852">
    <property type="entry name" value="Peptidase_S8/S53_dom_sf"/>
</dbReference>
<dbReference type="STRING" id="329186.SAMN02927925_01544"/>
<reference evidence="10 11" key="1">
    <citation type="submission" date="2016-10" db="EMBL/GenBank/DDBJ databases">
        <authorList>
            <person name="de Groot N.N."/>
        </authorList>
    </citation>
    <scope>NUCLEOTIDE SEQUENCE [LARGE SCALE GENOMIC DNA]</scope>
    <source>
        <strain evidence="10 11">CGMCC 1.3801</strain>
    </source>
</reference>
<dbReference type="InterPro" id="IPR000209">
    <property type="entry name" value="Peptidase_S8/S53_dom"/>
</dbReference>
<gene>
    <name evidence="10" type="ORF">SAMN02927925_01544</name>
</gene>
<dbReference type="InterPro" id="IPR015500">
    <property type="entry name" value="Peptidase_S8_subtilisin-rel"/>
</dbReference>
<proteinExistence type="inferred from homology"/>
<evidence type="ECO:0000259" key="8">
    <source>
        <dbReference type="Pfam" id="PF00082"/>
    </source>
</evidence>
<accession>A0A1G4VQE9</accession>
<dbReference type="GO" id="GO:0004252">
    <property type="term" value="F:serine-type endopeptidase activity"/>
    <property type="evidence" value="ECO:0007669"/>
    <property type="project" value="InterPro"/>
</dbReference>
<dbReference type="Proteomes" id="UP000182124">
    <property type="component" value="Unassembled WGS sequence"/>
</dbReference>
<evidence type="ECO:0000256" key="4">
    <source>
        <dbReference type="ARBA" id="ARBA00022801"/>
    </source>
</evidence>
<dbReference type="eggNOG" id="COG1404">
    <property type="taxonomic scope" value="Bacteria"/>
</dbReference>
<sequence length="553" mass="60480">MKKILVLLLFSTVSLFAQSRKGEFQLAPNTGQHELYVSFFDVLVFQDDNYEQVLSQKDEIKELIAQYAIRFHKGIQISDEKTEAFFEAAKQNGHDGKSVLKLKNIVRFEIENPTNERLLALATQLEKLDVVEYCSLMPLEPIAPPGDIAPATPNYENNQTYLDANPGVNMRYAWGLGLTGTGIRIRDVEYGFNKNHEELVDRNAFIAPGMTISTSATPSYTEHGTSVFGIMYADKGTYGVSGMAYDAAEMVLFPEWQQTGYSRVNAVTQAIANSVAGDVIVYEMQAYGQGGNFVPAEFDNPVWDLTKAATDAGIVIVEAAANGNQNLDSAYYASYMARGNSGAIIVGGGIPDISHNRISYSTYGSRVDVQGWANNVRACGTGDFIMIGGDFNQSYTNFSGTSSATPIVASCVVVLQSYYYGLTGLYLTGAQMRQLLQQTGIPQGTSVAGNIGPLPDMQAAILQINQNLSVADNETIRFTVFPNPVTDRLNVLIPQLKDTVARLEIYTALGQKTAEYTLQAGTNEIAFGNLPQGIYFVKLTDGKRTQVKKIVKR</sequence>
<dbReference type="Pfam" id="PF00082">
    <property type="entry name" value="Peptidase_S8"/>
    <property type="match status" value="1"/>
</dbReference>
<name>A0A1G4VQE9_9FLAO</name>
<feature type="domain" description="Secretion system C-terminal sorting" evidence="9">
    <location>
        <begin position="480"/>
        <end position="551"/>
    </location>
</feature>
<dbReference type="PROSITE" id="PS51892">
    <property type="entry name" value="SUBTILASE"/>
    <property type="match status" value="1"/>
</dbReference>
<dbReference type="Gene3D" id="3.40.50.200">
    <property type="entry name" value="Peptidase S8/S53 domain"/>
    <property type="match status" value="1"/>
</dbReference>
<dbReference type="GO" id="GO:0006508">
    <property type="term" value="P:proteolysis"/>
    <property type="evidence" value="ECO:0007669"/>
    <property type="project" value="UniProtKB-KW"/>
</dbReference>
<dbReference type="InterPro" id="IPR026444">
    <property type="entry name" value="Secre_tail"/>
</dbReference>
<feature type="domain" description="Peptidase S8/S53" evidence="8">
    <location>
        <begin position="214"/>
        <end position="440"/>
    </location>
</feature>
<evidence type="ECO:0000256" key="1">
    <source>
        <dbReference type="ARBA" id="ARBA00011073"/>
    </source>
</evidence>
<evidence type="ECO:0000313" key="10">
    <source>
        <dbReference type="EMBL" id="SCX10336.1"/>
    </source>
</evidence>
<feature type="chain" id="PRO_5010285042" evidence="7">
    <location>
        <begin position="18"/>
        <end position="553"/>
    </location>
</feature>
<keyword evidence="2" id="KW-0645">Protease</keyword>
<evidence type="ECO:0000256" key="5">
    <source>
        <dbReference type="ARBA" id="ARBA00022825"/>
    </source>
</evidence>
<dbReference type="InterPro" id="IPR050131">
    <property type="entry name" value="Peptidase_S8_subtilisin-like"/>
</dbReference>
<dbReference type="Pfam" id="PF18962">
    <property type="entry name" value="Por_Secre_tail"/>
    <property type="match status" value="1"/>
</dbReference>
<evidence type="ECO:0000256" key="2">
    <source>
        <dbReference type="ARBA" id="ARBA00022670"/>
    </source>
</evidence>
<dbReference type="RefSeq" id="WP_023577153.1">
    <property type="nucleotide sequence ID" value="NZ_CBCSBQ010000008.1"/>
</dbReference>
<evidence type="ECO:0000256" key="7">
    <source>
        <dbReference type="SAM" id="SignalP"/>
    </source>
</evidence>
<keyword evidence="5" id="KW-0720">Serine protease</keyword>
<dbReference type="AlphaFoldDB" id="A0A1G4VQE9"/>
<dbReference type="PANTHER" id="PTHR43806:SF11">
    <property type="entry name" value="CEREVISIN-RELATED"/>
    <property type="match status" value="1"/>
</dbReference>
<keyword evidence="3 7" id="KW-0732">Signal</keyword>
<feature type="signal peptide" evidence="7">
    <location>
        <begin position="1"/>
        <end position="17"/>
    </location>
</feature>
<dbReference type="PRINTS" id="PR00723">
    <property type="entry name" value="SUBTILISIN"/>
</dbReference>
<dbReference type="EMBL" id="FMTY01000003">
    <property type="protein sequence ID" value="SCX10336.1"/>
    <property type="molecule type" value="Genomic_DNA"/>
</dbReference>
<comment type="similarity">
    <text evidence="1 6">Belongs to the peptidase S8 family.</text>
</comment>
<evidence type="ECO:0000259" key="9">
    <source>
        <dbReference type="Pfam" id="PF18962"/>
    </source>
</evidence>
<dbReference type="NCBIfam" id="TIGR04183">
    <property type="entry name" value="Por_Secre_tail"/>
    <property type="match status" value="1"/>
</dbReference>
<comment type="caution">
    <text evidence="6">Lacks conserved residue(s) required for the propagation of feature annotation.</text>
</comment>
<organism evidence="10 11">
    <name type="scientific">Flavobacterium saliperosum</name>
    <dbReference type="NCBI Taxonomy" id="329186"/>
    <lineage>
        <taxon>Bacteria</taxon>
        <taxon>Pseudomonadati</taxon>
        <taxon>Bacteroidota</taxon>
        <taxon>Flavobacteriia</taxon>
        <taxon>Flavobacteriales</taxon>
        <taxon>Flavobacteriaceae</taxon>
        <taxon>Flavobacterium</taxon>
    </lineage>
</organism>
<protein>
    <submittedName>
        <fullName evidence="10">Por secretion system C-terminal sorting domain-containing protein</fullName>
    </submittedName>
</protein>
<dbReference type="PANTHER" id="PTHR43806">
    <property type="entry name" value="PEPTIDASE S8"/>
    <property type="match status" value="1"/>
</dbReference>
<evidence type="ECO:0000313" key="11">
    <source>
        <dbReference type="Proteomes" id="UP000182124"/>
    </source>
</evidence>
<dbReference type="SUPFAM" id="SSF52743">
    <property type="entry name" value="Subtilisin-like"/>
    <property type="match status" value="1"/>
</dbReference>
<evidence type="ECO:0000256" key="3">
    <source>
        <dbReference type="ARBA" id="ARBA00022729"/>
    </source>
</evidence>